<organism evidence="6">
    <name type="scientific">Panax notoginseng</name>
    <name type="common">notoginseng</name>
    <dbReference type="NCBI Taxonomy" id="44586"/>
    <lineage>
        <taxon>Eukaryota</taxon>
        <taxon>Viridiplantae</taxon>
        <taxon>Streptophyta</taxon>
        <taxon>Embryophyta</taxon>
        <taxon>Tracheophyta</taxon>
        <taxon>Spermatophyta</taxon>
        <taxon>Magnoliopsida</taxon>
        <taxon>eudicotyledons</taxon>
        <taxon>Gunneridae</taxon>
        <taxon>Pentapetalae</taxon>
        <taxon>asterids</taxon>
        <taxon>campanulids</taxon>
        <taxon>Apiales</taxon>
        <taxon>Araliaceae</taxon>
        <taxon>Panax</taxon>
    </lineage>
</organism>
<proteinExistence type="evidence at transcript level"/>
<keyword evidence="4" id="KW-0808">Transferase</keyword>
<reference evidence="6" key="1">
    <citation type="submission" date="2020-05" db="EMBL/GenBank/DDBJ databases">
        <authorList>
            <person name="Maoqi H."/>
        </authorList>
    </citation>
    <scope>NUCLEOTIDE SEQUENCE</scope>
</reference>
<dbReference type="InterPro" id="IPR050481">
    <property type="entry name" value="UDP-glycosyltransf_plant"/>
</dbReference>
<evidence type="ECO:0000256" key="4">
    <source>
        <dbReference type="ARBA" id="ARBA00022679"/>
    </source>
</evidence>
<dbReference type="GO" id="GO:0035251">
    <property type="term" value="F:UDP-glucosyltransferase activity"/>
    <property type="evidence" value="ECO:0007669"/>
    <property type="project" value="InterPro"/>
</dbReference>
<dbReference type="PANTHER" id="PTHR48049">
    <property type="entry name" value="GLYCOSYLTRANSFERASE"/>
    <property type="match status" value="1"/>
</dbReference>
<evidence type="ECO:0000256" key="3">
    <source>
        <dbReference type="ARBA" id="ARBA00022676"/>
    </source>
</evidence>
<gene>
    <name evidence="6" type="primary">UGT34</name>
</gene>
<dbReference type="AlphaFoldDB" id="A0AAT9PXD1"/>
<dbReference type="InterPro" id="IPR002213">
    <property type="entry name" value="UDP_glucos_trans"/>
</dbReference>
<keyword evidence="5" id="KW-0414">Isoprene biosynthesis</keyword>
<protein>
    <submittedName>
        <fullName evidence="6">UDP-glycosyltransferase 91A1-like protein</fullName>
    </submittedName>
</protein>
<dbReference type="Pfam" id="PF00201">
    <property type="entry name" value="UDPGT"/>
    <property type="match status" value="1"/>
</dbReference>
<keyword evidence="3" id="KW-0328">Glycosyltransferase</keyword>
<sequence length="481" mass="53416">MEREIHIVMLPWLAFGHMIPFFHLSLALAKQGIRISFVSTPKNITRLPKVPAELAHLINLVKLPLPNVATSNYILPNDAEATVDLLPENVQYLKIAYDLLAQPFKQFVSGQLPDWIIVDLIPHWAVDVAQECGVPLIFFSAYNAAALAFVGPPEFLTGDAQKRVRPSPESLTISPEWISFRSSVAFRMYEAIGFHPGLYGENASEIKDAQRVASVIQGCYAMAIRSCPEVEGEYLNLLGNIFGKPVIPVGLLPPAPPGERENVVPWNLMFNWLDKQKARSVVFVGFGSECKLSKDQVNEIAYGLEMSELFFIWVLQKPDWTSHDVTTATPPGFTQRTAEKGVVHVGWAPQKEILAHPSIGGSLFHCGWGSVIETLQYGHCLVALPFVFDQGLTARMLVDKGLAIEVERREDGSFSRDDIAKSLRQAMVSNEGENLRNNAKEVALVFGDQKLHQEHYIGEFAQFLKNGIVDIDGNTGKNSEK</sequence>
<evidence type="ECO:0000256" key="2">
    <source>
        <dbReference type="ARBA" id="ARBA00009995"/>
    </source>
</evidence>
<name>A0AAT9PXD1_9APIA</name>
<evidence type="ECO:0000313" key="6">
    <source>
        <dbReference type="EMBL" id="UQT18168.1"/>
    </source>
</evidence>
<dbReference type="EMBL" id="MT476303">
    <property type="protein sequence ID" value="UQT18168.1"/>
    <property type="molecule type" value="mRNA"/>
</dbReference>
<evidence type="ECO:0000256" key="5">
    <source>
        <dbReference type="ARBA" id="ARBA00023229"/>
    </source>
</evidence>
<accession>A0AAT9PXD1</accession>
<dbReference type="FunFam" id="3.40.50.2000:FF:000088">
    <property type="entry name" value="Glycosyltransferase"/>
    <property type="match status" value="1"/>
</dbReference>
<evidence type="ECO:0000256" key="1">
    <source>
        <dbReference type="ARBA" id="ARBA00004721"/>
    </source>
</evidence>
<dbReference type="SUPFAM" id="SSF53756">
    <property type="entry name" value="UDP-Glycosyltransferase/glycogen phosphorylase"/>
    <property type="match status" value="1"/>
</dbReference>
<dbReference type="FunFam" id="3.40.50.2000:FF:000037">
    <property type="entry name" value="Glycosyltransferase"/>
    <property type="match status" value="1"/>
</dbReference>
<dbReference type="Gene3D" id="3.40.50.2000">
    <property type="entry name" value="Glycogen Phosphorylase B"/>
    <property type="match status" value="2"/>
</dbReference>
<dbReference type="GO" id="GO:0008299">
    <property type="term" value="P:isoprenoid biosynthetic process"/>
    <property type="evidence" value="ECO:0007669"/>
    <property type="project" value="UniProtKB-KW"/>
</dbReference>
<dbReference type="CDD" id="cd03784">
    <property type="entry name" value="GT1_Gtf-like"/>
    <property type="match status" value="1"/>
</dbReference>
<dbReference type="PANTHER" id="PTHR48049:SF57">
    <property type="entry name" value="UDP-GLYCOSYLTRANSFERASE 91C1-LIKE"/>
    <property type="match status" value="1"/>
</dbReference>
<comment type="similarity">
    <text evidence="2">Belongs to the UDP-glycosyltransferase family.</text>
</comment>
<comment type="pathway">
    <text evidence="1">Secondary metabolite biosynthesis; terpenoid biosynthesis.</text>
</comment>